<feature type="transmembrane region" description="Helical" evidence="10">
    <location>
        <begin position="242"/>
        <end position="263"/>
    </location>
</feature>
<dbReference type="GO" id="GO:0015791">
    <property type="term" value="P:polyol transmembrane transport"/>
    <property type="evidence" value="ECO:0007669"/>
    <property type="project" value="UniProtKB-ARBA"/>
</dbReference>
<comment type="similarity">
    <text evidence="2 8">Belongs to the major facilitator superfamily. Sugar transporter (TC 2.A.1.1) family.</text>
</comment>
<evidence type="ECO:0000256" key="6">
    <source>
        <dbReference type="ARBA" id="ARBA00023136"/>
    </source>
</evidence>
<feature type="transmembrane region" description="Helical" evidence="10">
    <location>
        <begin position="530"/>
        <end position="549"/>
    </location>
</feature>
<keyword evidence="13" id="KW-1185">Reference proteome</keyword>
<dbReference type="PANTHER" id="PTHR48020:SF25">
    <property type="entry name" value="SUGAR TRANSPORTER, PUTATIVE (AFU_ORTHOLOGUE AFUA_7G05830)-RELATED"/>
    <property type="match status" value="1"/>
</dbReference>
<reference evidence="12 13" key="1">
    <citation type="journal article" date="2018" name="Front. Microbiol.">
        <title>Prospects for Fungal Bioremediation of Acidic Radioactive Waste Sites: Characterization and Genome Sequence of Rhodotorula taiwanensis MD1149.</title>
        <authorList>
            <person name="Tkavc R."/>
            <person name="Matrosova V.Y."/>
            <person name="Grichenko O.E."/>
            <person name="Gostincar C."/>
            <person name="Volpe R.P."/>
            <person name="Klimenkova P."/>
            <person name="Gaidamakova E.K."/>
            <person name="Zhou C.E."/>
            <person name="Stewart B.J."/>
            <person name="Lyman M.G."/>
            <person name="Malfatti S.A."/>
            <person name="Rubinfeld B."/>
            <person name="Courtot M."/>
            <person name="Singh J."/>
            <person name="Dalgard C.L."/>
            <person name="Hamilton T."/>
            <person name="Frey K.G."/>
            <person name="Gunde-Cimerman N."/>
            <person name="Dugan L."/>
            <person name="Daly M.J."/>
        </authorList>
    </citation>
    <scope>NUCLEOTIDE SEQUENCE [LARGE SCALE GENOMIC DNA]</scope>
    <source>
        <strain evidence="12 13">MD1149</strain>
    </source>
</reference>
<comment type="caution">
    <text evidence="12">The sequence shown here is derived from an EMBL/GenBank/DDBJ whole genome shotgun (WGS) entry which is preliminary data.</text>
</comment>
<feature type="transmembrane region" description="Helical" evidence="10">
    <location>
        <begin position="490"/>
        <end position="509"/>
    </location>
</feature>
<dbReference type="Gene3D" id="1.20.1250.20">
    <property type="entry name" value="MFS general substrate transporter like domains"/>
    <property type="match status" value="1"/>
</dbReference>
<dbReference type="PRINTS" id="PR00171">
    <property type="entry name" value="SUGRTRNSPORT"/>
</dbReference>
<feature type="transmembrane region" description="Helical" evidence="10">
    <location>
        <begin position="561"/>
        <end position="580"/>
    </location>
</feature>
<evidence type="ECO:0000256" key="9">
    <source>
        <dbReference type="SAM" id="MobiDB-lite"/>
    </source>
</evidence>
<evidence type="ECO:0000256" key="1">
    <source>
        <dbReference type="ARBA" id="ARBA00004141"/>
    </source>
</evidence>
<accession>A0A2S5BEQ8</accession>
<dbReference type="SUPFAM" id="SSF103473">
    <property type="entry name" value="MFS general substrate transporter"/>
    <property type="match status" value="1"/>
</dbReference>
<dbReference type="InterPro" id="IPR005829">
    <property type="entry name" value="Sugar_transporter_CS"/>
</dbReference>
<evidence type="ECO:0000256" key="10">
    <source>
        <dbReference type="SAM" id="Phobius"/>
    </source>
</evidence>
<gene>
    <name evidence="12" type="ORF">BMF94_1622</name>
</gene>
<dbReference type="EMBL" id="PJQD01000018">
    <property type="protein sequence ID" value="POY75252.1"/>
    <property type="molecule type" value="Genomic_DNA"/>
</dbReference>
<dbReference type="GO" id="GO:0022857">
    <property type="term" value="F:transmembrane transporter activity"/>
    <property type="evidence" value="ECO:0007669"/>
    <property type="project" value="InterPro"/>
</dbReference>
<evidence type="ECO:0000259" key="11">
    <source>
        <dbReference type="PROSITE" id="PS50850"/>
    </source>
</evidence>
<dbReference type="InterPro" id="IPR005828">
    <property type="entry name" value="MFS_sugar_transport-like"/>
</dbReference>
<evidence type="ECO:0000313" key="13">
    <source>
        <dbReference type="Proteomes" id="UP000237144"/>
    </source>
</evidence>
<feature type="transmembrane region" description="Helical" evidence="10">
    <location>
        <begin position="212"/>
        <end position="230"/>
    </location>
</feature>
<evidence type="ECO:0000313" key="12">
    <source>
        <dbReference type="EMBL" id="POY75252.1"/>
    </source>
</evidence>
<feature type="transmembrane region" description="Helical" evidence="10">
    <location>
        <begin position="463"/>
        <end position="484"/>
    </location>
</feature>
<dbReference type="GO" id="GO:0015798">
    <property type="term" value="P:myo-inositol transport"/>
    <property type="evidence" value="ECO:0007669"/>
    <property type="project" value="UniProtKB-ARBA"/>
</dbReference>
<dbReference type="FunFam" id="1.20.1250.20:FF:000100">
    <property type="entry name" value="MFS sugar transporter, putative"/>
    <property type="match status" value="1"/>
</dbReference>
<evidence type="ECO:0000256" key="3">
    <source>
        <dbReference type="ARBA" id="ARBA00022448"/>
    </source>
</evidence>
<feature type="region of interest" description="Disordered" evidence="9">
    <location>
        <begin position="1"/>
        <end position="63"/>
    </location>
</feature>
<dbReference type="PROSITE" id="PS50850">
    <property type="entry name" value="MFS"/>
    <property type="match status" value="1"/>
</dbReference>
<dbReference type="NCBIfam" id="TIGR00879">
    <property type="entry name" value="SP"/>
    <property type="match status" value="1"/>
</dbReference>
<evidence type="ECO:0000256" key="7">
    <source>
        <dbReference type="ARBA" id="ARBA00049119"/>
    </source>
</evidence>
<comment type="catalytic activity">
    <reaction evidence="7">
        <text>myo-inositol(out) + H(+)(out) = myo-inositol(in) + H(+)(in)</text>
        <dbReference type="Rhea" id="RHEA:60364"/>
        <dbReference type="ChEBI" id="CHEBI:15378"/>
        <dbReference type="ChEBI" id="CHEBI:17268"/>
    </reaction>
</comment>
<evidence type="ECO:0000256" key="2">
    <source>
        <dbReference type="ARBA" id="ARBA00010992"/>
    </source>
</evidence>
<keyword evidence="5 10" id="KW-1133">Transmembrane helix</keyword>
<dbReference type="Proteomes" id="UP000237144">
    <property type="component" value="Unassembled WGS sequence"/>
</dbReference>
<keyword evidence="3 8" id="KW-0813">Transport</keyword>
<feature type="transmembrane region" description="Helical" evidence="10">
    <location>
        <begin position="180"/>
        <end position="200"/>
    </location>
</feature>
<dbReference type="Pfam" id="PF00083">
    <property type="entry name" value="Sugar_tr"/>
    <property type="match status" value="1"/>
</dbReference>
<dbReference type="PANTHER" id="PTHR48020">
    <property type="entry name" value="PROTON MYO-INOSITOL COTRANSPORTER"/>
    <property type="match status" value="1"/>
</dbReference>
<evidence type="ECO:0000256" key="4">
    <source>
        <dbReference type="ARBA" id="ARBA00022692"/>
    </source>
</evidence>
<dbReference type="InterPro" id="IPR036259">
    <property type="entry name" value="MFS_trans_sf"/>
</dbReference>
<dbReference type="InterPro" id="IPR020846">
    <property type="entry name" value="MFS_dom"/>
</dbReference>
<feature type="transmembrane region" description="Helical" evidence="10">
    <location>
        <begin position="431"/>
        <end position="451"/>
    </location>
</feature>
<comment type="subcellular location">
    <subcellularLocation>
        <location evidence="1">Membrane</location>
        <topology evidence="1">Multi-pass membrane protein</topology>
    </subcellularLocation>
</comment>
<feature type="domain" description="Major facilitator superfamily (MFS) profile" evidence="11">
    <location>
        <begin position="135"/>
        <end position="584"/>
    </location>
</feature>
<dbReference type="InterPro" id="IPR003663">
    <property type="entry name" value="Sugar/inositol_transpt"/>
</dbReference>
<feature type="compositionally biased region" description="Low complexity" evidence="9">
    <location>
        <begin position="11"/>
        <end position="22"/>
    </location>
</feature>
<organism evidence="12 13">
    <name type="scientific">Rhodotorula taiwanensis</name>
    <dbReference type="NCBI Taxonomy" id="741276"/>
    <lineage>
        <taxon>Eukaryota</taxon>
        <taxon>Fungi</taxon>
        <taxon>Dikarya</taxon>
        <taxon>Basidiomycota</taxon>
        <taxon>Pucciniomycotina</taxon>
        <taxon>Microbotryomycetes</taxon>
        <taxon>Sporidiobolales</taxon>
        <taxon>Sporidiobolaceae</taxon>
        <taxon>Rhodotorula</taxon>
    </lineage>
</organism>
<dbReference type="STRING" id="741276.A0A2S5BEQ8"/>
<proteinExistence type="inferred from homology"/>
<name>A0A2S5BEQ8_9BASI</name>
<dbReference type="AlphaFoldDB" id="A0A2S5BEQ8"/>
<dbReference type="OrthoDB" id="5290825at2759"/>
<dbReference type="InterPro" id="IPR050814">
    <property type="entry name" value="Myo-inositol_Transporter"/>
</dbReference>
<keyword evidence="6 10" id="KW-0472">Membrane</keyword>
<sequence length="640" mass="70196">MSTGPGHHGHAAPATEATSLAAMKEQAAREKAVGTDEKRELAGEDGYLDSYDNKPKSSGLDNPLTGISLDRLEAMGRAFAREKGLGEFELEFAKGAQAAQDATVTDLPLLNEEDRNALRREVTHKWNHPKTLYMVGIACSMAAAVQGMDESVTNGANLFWAPQFGLNTAKGTPNASKNQWLLGLTAGSPYLCCAVFGCWLTSPVNKVLGRRYAMFLSSFISLVGCIWSACTNSWQHLLGARFFLGIGVGLGSATVPVFAAETAPPLIRGALVMQWQVWTAFGIMLGTVSSLAFYKVADPVSANITGLNWRIMLASAMFPSFFVMGFAPFLPESPRWLVGKGRYVDAFESLCRLRHTRLQAARDLFFINALLEEEAAVANGRSAIVELFSVARNRRAVQASSIVMFMQQFCGINVIAYYSSTIFREAGFDEISALGATLGFGALNWIFAAPAVYTIDTYGRRTLLLWGFPLMSLFLLITGLAFLIPKENTAHIAVVALGIYLHCMAYSPTEGPVPFTYSAEAFPFYVRDVGMSYATALTWCFNFIVALTFPRLLDAFTPTGAFLWYCGWCAIGAVLVLLFVPETRNLTLEELDQVFSVPTLRHAKYQLGGAMHGFRRYILRQNLAPRPPLYAWDDKMSARP</sequence>
<feature type="transmembrane region" description="Helical" evidence="10">
    <location>
        <begin position="309"/>
        <end position="330"/>
    </location>
</feature>
<keyword evidence="4 10" id="KW-0812">Transmembrane</keyword>
<evidence type="ECO:0000256" key="8">
    <source>
        <dbReference type="RuleBase" id="RU003346"/>
    </source>
</evidence>
<feature type="transmembrane region" description="Helical" evidence="10">
    <location>
        <begin position="275"/>
        <end position="297"/>
    </location>
</feature>
<dbReference type="GO" id="GO:0016020">
    <property type="term" value="C:membrane"/>
    <property type="evidence" value="ECO:0007669"/>
    <property type="project" value="UniProtKB-SubCell"/>
</dbReference>
<dbReference type="PROSITE" id="PS00217">
    <property type="entry name" value="SUGAR_TRANSPORT_2"/>
    <property type="match status" value="1"/>
</dbReference>
<feature type="compositionally biased region" description="Basic and acidic residues" evidence="9">
    <location>
        <begin position="26"/>
        <end position="42"/>
    </location>
</feature>
<protein>
    <recommendedName>
        <fullName evidence="11">Major facilitator superfamily (MFS) profile domain-containing protein</fullName>
    </recommendedName>
</protein>
<evidence type="ECO:0000256" key="5">
    <source>
        <dbReference type="ARBA" id="ARBA00022989"/>
    </source>
</evidence>